<proteinExistence type="predicted"/>
<feature type="non-terminal residue" evidence="1">
    <location>
        <position position="1"/>
    </location>
</feature>
<reference evidence="1" key="1">
    <citation type="submission" date="2021-06" db="EMBL/GenBank/DDBJ databases">
        <authorList>
            <person name="Kallberg Y."/>
            <person name="Tangrot J."/>
            <person name="Rosling A."/>
        </authorList>
    </citation>
    <scope>NUCLEOTIDE SEQUENCE</scope>
    <source>
        <strain evidence="1">28 12/20/2015</strain>
    </source>
</reference>
<dbReference type="EMBL" id="CAJVPW010054505">
    <property type="protein sequence ID" value="CAG8771784.1"/>
    <property type="molecule type" value="Genomic_DNA"/>
</dbReference>
<comment type="caution">
    <text evidence="1">The sequence shown here is derived from an EMBL/GenBank/DDBJ whole genome shotgun (WGS) entry which is preliminary data.</text>
</comment>
<evidence type="ECO:0000313" key="1">
    <source>
        <dbReference type="EMBL" id="CAG8771784.1"/>
    </source>
</evidence>
<sequence>ALLKHITVSMNGPTLTFEEVVNEISKAGTQHIAETMNDSILNFEEVANEIREDGIRHIVGTQEISQTSILSFEEMAEISKDQESSEAGELYVGKSFISWDKVTLFLDEFCKRHGFGYCKGHSKKSNEQNVKKRTFLCRHSGTSNSCKTAFSENQRNTQS</sequence>
<accession>A0ACA9R089</accession>
<keyword evidence="2" id="KW-1185">Reference proteome</keyword>
<protein>
    <submittedName>
        <fullName evidence="1">714_t:CDS:1</fullName>
    </submittedName>
</protein>
<gene>
    <name evidence="1" type="ORF">SPELUC_LOCUS15827</name>
</gene>
<organism evidence="1 2">
    <name type="scientific">Cetraspora pellucida</name>
    <dbReference type="NCBI Taxonomy" id="1433469"/>
    <lineage>
        <taxon>Eukaryota</taxon>
        <taxon>Fungi</taxon>
        <taxon>Fungi incertae sedis</taxon>
        <taxon>Mucoromycota</taxon>
        <taxon>Glomeromycotina</taxon>
        <taxon>Glomeromycetes</taxon>
        <taxon>Diversisporales</taxon>
        <taxon>Gigasporaceae</taxon>
        <taxon>Cetraspora</taxon>
    </lineage>
</organism>
<dbReference type="Proteomes" id="UP000789366">
    <property type="component" value="Unassembled WGS sequence"/>
</dbReference>
<feature type="non-terminal residue" evidence="1">
    <location>
        <position position="159"/>
    </location>
</feature>
<name>A0ACA9R089_9GLOM</name>
<evidence type="ECO:0000313" key="2">
    <source>
        <dbReference type="Proteomes" id="UP000789366"/>
    </source>
</evidence>